<evidence type="ECO:0000313" key="9">
    <source>
        <dbReference type="EMBL" id="KAH9306635.1"/>
    </source>
</evidence>
<accession>A0AA38KX11</accession>
<protein>
    <submittedName>
        <fullName evidence="9">Uncharacterized protein</fullName>
    </submittedName>
</protein>
<dbReference type="PANTHER" id="PTHR13437">
    <property type="entry name" value="NUCLEOPORIN P58/P45 NUCLEOPORIN-LIKE PROTEIN 1"/>
    <property type="match status" value="1"/>
</dbReference>
<organism evidence="9 10">
    <name type="scientific">Taxus chinensis</name>
    <name type="common">Chinese yew</name>
    <name type="synonym">Taxus wallichiana var. chinensis</name>
    <dbReference type="NCBI Taxonomy" id="29808"/>
    <lineage>
        <taxon>Eukaryota</taxon>
        <taxon>Viridiplantae</taxon>
        <taxon>Streptophyta</taxon>
        <taxon>Embryophyta</taxon>
        <taxon>Tracheophyta</taxon>
        <taxon>Spermatophyta</taxon>
        <taxon>Pinopsida</taxon>
        <taxon>Pinidae</taxon>
        <taxon>Conifers II</taxon>
        <taxon>Cupressales</taxon>
        <taxon>Taxaceae</taxon>
        <taxon>Taxus</taxon>
    </lineage>
</organism>
<evidence type="ECO:0000256" key="2">
    <source>
        <dbReference type="ARBA" id="ARBA00022448"/>
    </source>
</evidence>
<evidence type="ECO:0000256" key="7">
    <source>
        <dbReference type="ARBA" id="ARBA00023242"/>
    </source>
</evidence>
<keyword evidence="10" id="KW-1185">Reference proteome</keyword>
<dbReference type="GO" id="GO:0005643">
    <property type="term" value="C:nuclear pore"/>
    <property type="evidence" value="ECO:0007669"/>
    <property type="project" value="UniProtKB-SubCell"/>
</dbReference>
<comment type="subcellular location">
    <subcellularLocation>
        <location evidence="1">Nucleus</location>
        <location evidence="1">Nuclear pore complex</location>
    </subcellularLocation>
</comment>
<evidence type="ECO:0000256" key="4">
    <source>
        <dbReference type="ARBA" id="ARBA00022927"/>
    </source>
</evidence>
<name>A0AA38KX11_TAXCH</name>
<sequence length="166" mass="19443">MAFAAFRPPGMPSTPFGGFGSTPAPSFQEQQQQQFQQQQQQQQFQQQQQQFQQQQQQQQQHASGQNQQHIHLFTNERTPVTFQTKWADIHPDSQKLLSQIEERILQYRHESQMLDQCGRLYDISALNEGFEHDAARILQLDFLLQEDQMNQSMQKANTQSLSRTLH</sequence>
<dbReference type="GO" id="GO:0051028">
    <property type="term" value="P:mRNA transport"/>
    <property type="evidence" value="ECO:0007669"/>
    <property type="project" value="UniProtKB-KW"/>
</dbReference>
<evidence type="ECO:0000256" key="1">
    <source>
        <dbReference type="ARBA" id="ARBA00004567"/>
    </source>
</evidence>
<dbReference type="GO" id="GO:0015031">
    <property type="term" value="P:protein transport"/>
    <property type="evidence" value="ECO:0007669"/>
    <property type="project" value="UniProtKB-KW"/>
</dbReference>
<evidence type="ECO:0000256" key="6">
    <source>
        <dbReference type="ARBA" id="ARBA00023132"/>
    </source>
</evidence>
<reference evidence="9 10" key="1">
    <citation type="journal article" date="2021" name="Nat. Plants">
        <title>The Taxus genome provides insights into paclitaxel biosynthesis.</title>
        <authorList>
            <person name="Xiong X."/>
            <person name="Gou J."/>
            <person name="Liao Q."/>
            <person name="Li Y."/>
            <person name="Zhou Q."/>
            <person name="Bi G."/>
            <person name="Li C."/>
            <person name="Du R."/>
            <person name="Wang X."/>
            <person name="Sun T."/>
            <person name="Guo L."/>
            <person name="Liang H."/>
            <person name="Lu P."/>
            <person name="Wu Y."/>
            <person name="Zhang Z."/>
            <person name="Ro D.K."/>
            <person name="Shang Y."/>
            <person name="Huang S."/>
            <person name="Yan J."/>
        </authorList>
    </citation>
    <scope>NUCLEOTIDE SEQUENCE [LARGE SCALE GENOMIC DNA]</scope>
    <source>
        <strain evidence="9">Ta-2019</strain>
    </source>
</reference>
<evidence type="ECO:0000256" key="8">
    <source>
        <dbReference type="SAM" id="MobiDB-lite"/>
    </source>
</evidence>
<dbReference type="EMBL" id="JAHRHJ020000008">
    <property type="protein sequence ID" value="KAH9306635.1"/>
    <property type="molecule type" value="Genomic_DNA"/>
</dbReference>
<dbReference type="Proteomes" id="UP000824469">
    <property type="component" value="Unassembled WGS sequence"/>
</dbReference>
<dbReference type="PANTHER" id="PTHR13437:SF2">
    <property type="entry name" value="NUCLEOPORIN P58_P45"/>
    <property type="match status" value="1"/>
</dbReference>
<feature type="region of interest" description="Disordered" evidence="8">
    <location>
        <begin position="1"/>
        <end position="47"/>
    </location>
</feature>
<keyword evidence="3" id="KW-0509">mRNA transport</keyword>
<dbReference type="InterPro" id="IPR024882">
    <property type="entry name" value="NUP58/p45/49"/>
</dbReference>
<keyword evidence="2" id="KW-0813">Transport</keyword>
<keyword evidence="6" id="KW-0906">Nuclear pore complex</keyword>
<keyword evidence="4" id="KW-0653">Protein transport</keyword>
<gene>
    <name evidence="9" type="ORF">KI387_011039</name>
</gene>
<feature type="compositionally biased region" description="Low complexity" evidence="8">
    <location>
        <begin position="27"/>
        <end position="47"/>
    </location>
</feature>
<dbReference type="GO" id="GO:0017056">
    <property type="term" value="F:structural constituent of nuclear pore"/>
    <property type="evidence" value="ECO:0007669"/>
    <property type="project" value="InterPro"/>
</dbReference>
<evidence type="ECO:0000256" key="5">
    <source>
        <dbReference type="ARBA" id="ARBA00023010"/>
    </source>
</evidence>
<keyword evidence="7" id="KW-0539">Nucleus</keyword>
<comment type="caution">
    <text evidence="9">The sequence shown here is derived from an EMBL/GenBank/DDBJ whole genome shotgun (WGS) entry which is preliminary data.</text>
</comment>
<evidence type="ECO:0000256" key="3">
    <source>
        <dbReference type="ARBA" id="ARBA00022816"/>
    </source>
</evidence>
<dbReference type="AlphaFoldDB" id="A0AA38KX11"/>
<proteinExistence type="predicted"/>
<dbReference type="GO" id="GO:0008139">
    <property type="term" value="F:nuclear localization sequence binding"/>
    <property type="evidence" value="ECO:0007669"/>
    <property type="project" value="InterPro"/>
</dbReference>
<evidence type="ECO:0000313" key="10">
    <source>
        <dbReference type="Proteomes" id="UP000824469"/>
    </source>
</evidence>
<keyword evidence="5" id="KW-0811">Translocation</keyword>